<feature type="repeat" description="WD" evidence="4">
    <location>
        <begin position="942"/>
        <end position="975"/>
    </location>
</feature>
<feature type="repeat" description="WD" evidence="4">
    <location>
        <begin position="534"/>
        <end position="575"/>
    </location>
</feature>
<evidence type="ECO:0000256" key="1">
    <source>
        <dbReference type="ARBA" id="ARBA00014901"/>
    </source>
</evidence>
<feature type="compositionally biased region" description="Pro residues" evidence="5">
    <location>
        <begin position="732"/>
        <end position="741"/>
    </location>
</feature>
<feature type="region of interest" description="Disordered" evidence="5">
    <location>
        <begin position="721"/>
        <end position="793"/>
    </location>
</feature>
<gene>
    <name evidence="7" type="ORF">J4Q44_G00260670</name>
</gene>
<dbReference type="SMART" id="SM00320">
    <property type="entry name" value="WD40"/>
    <property type="match status" value="10"/>
</dbReference>
<evidence type="ECO:0000256" key="5">
    <source>
        <dbReference type="SAM" id="MobiDB-lite"/>
    </source>
</evidence>
<evidence type="ECO:0000313" key="7">
    <source>
        <dbReference type="EMBL" id="KAK6303613.1"/>
    </source>
</evidence>
<feature type="repeat" description="WD" evidence="4">
    <location>
        <begin position="408"/>
        <end position="433"/>
    </location>
</feature>
<feature type="region of interest" description="Disordered" evidence="5">
    <location>
        <begin position="1141"/>
        <end position="1192"/>
    </location>
</feature>
<feature type="repeat" description="WD" evidence="4">
    <location>
        <begin position="586"/>
        <end position="620"/>
    </location>
</feature>
<dbReference type="Pfam" id="PF00400">
    <property type="entry name" value="WD40"/>
    <property type="match status" value="4"/>
</dbReference>
<dbReference type="Gene3D" id="1.10.238.10">
    <property type="entry name" value="EF-hand"/>
    <property type="match status" value="1"/>
</dbReference>
<dbReference type="InterPro" id="IPR002048">
    <property type="entry name" value="EF_hand_dom"/>
</dbReference>
<dbReference type="PROSITE" id="PS50222">
    <property type="entry name" value="EF_HAND_2"/>
    <property type="match status" value="2"/>
</dbReference>
<feature type="compositionally biased region" description="Basic residues" evidence="5">
    <location>
        <begin position="1155"/>
        <end position="1165"/>
    </location>
</feature>
<dbReference type="GO" id="GO:0005509">
    <property type="term" value="F:calcium ion binding"/>
    <property type="evidence" value="ECO:0007669"/>
    <property type="project" value="InterPro"/>
</dbReference>
<dbReference type="InterPro" id="IPR001680">
    <property type="entry name" value="WD40_rpt"/>
</dbReference>
<dbReference type="PANTHER" id="PTHR44324:SF6">
    <property type="entry name" value="EF-HAND CALCIUM BINDING DOMAIN 8"/>
    <property type="match status" value="1"/>
</dbReference>
<feature type="domain" description="EF-hand" evidence="6">
    <location>
        <begin position="69"/>
        <end position="104"/>
    </location>
</feature>
<dbReference type="InterPro" id="IPR019775">
    <property type="entry name" value="WD40_repeat_CS"/>
</dbReference>
<accession>A0AAN8L3V8</accession>
<dbReference type="Pfam" id="PF13499">
    <property type="entry name" value="EF-hand_7"/>
    <property type="match status" value="1"/>
</dbReference>
<dbReference type="SUPFAM" id="SSF47473">
    <property type="entry name" value="EF-hand"/>
    <property type="match status" value="1"/>
</dbReference>
<keyword evidence="3" id="KW-0677">Repeat</keyword>
<dbReference type="SMART" id="SM00054">
    <property type="entry name" value="EFh"/>
    <property type="match status" value="2"/>
</dbReference>
<dbReference type="CDD" id="cd00051">
    <property type="entry name" value="EFh"/>
    <property type="match status" value="1"/>
</dbReference>
<organism evidence="7 8">
    <name type="scientific">Coregonus suidteri</name>
    <dbReference type="NCBI Taxonomy" id="861788"/>
    <lineage>
        <taxon>Eukaryota</taxon>
        <taxon>Metazoa</taxon>
        <taxon>Chordata</taxon>
        <taxon>Craniata</taxon>
        <taxon>Vertebrata</taxon>
        <taxon>Euteleostomi</taxon>
        <taxon>Actinopterygii</taxon>
        <taxon>Neopterygii</taxon>
        <taxon>Teleostei</taxon>
        <taxon>Protacanthopterygii</taxon>
        <taxon>Salmoniformes</taxon>
        <taxon>Salmonidae</taxon>
        <taxon>Coregoninae</taxon>
        <taxon>Coregonus</taxon>
    </lineage>
</organism>
<name>A0AAN8L3V8_9TELE</name>
<evidence type="ECO:0000256" key="3">
    <source>
        <dbReference type="ARBA" id="ARBA00022737"/>
    </source>
</evidence>
<comment type="caution">
    <text evidence="7">The sequence shown here is derived from an EMBL/GenBank/DDBJ whole genome shotgun (WGS) entry which is preliminary data.</text>
</comment>
<evidence type="ECO:0000313" key="8">
    <source>
        <dbReference type="Proteomes" id="UP001356427"/>
    </source>
</evidence>
<dbReference type="Gene3D" id="2.130.10.10">
    <property type="entry name" value="YVTN repeat-like/Quinoprotein amine dehydrogenase"/>
    <property type="match status" value="3"/>
</dbReference>
<dbReference type="SUPFAM" id="SSF50978">
    <property type="entry name" value="WD40 repeat-like"/>
    <property type="match status" value="3"/>
</dbReference>
<feature type="compositionally biased region" description="Basic residues" evidence="5">
    <location>
        <begin position="771"/>
        <end position="783"/>
    </location>
</feature>
<dbReference type="InterPro" id="IPR036322">
    <property type="entry name" value="WD40_repeat_dom_sf"/>
</dbReference>
<feature type="region of interest" description="Disordered" evidence="5">
    <location>
        <begin position="1"/>
        <end position="61"/>
    </location>
</feature>
<proteinExistence type="predicted"/>
<dbReference type="InterPro" id="IPR015943">
    <property type="entry name" value="WD40/YVTN_repeat-like_dom_sf"/>
</dbReference>
<dbReference type="PROSITE" id="PS50294">
    <property type="entry name" value="WD_REPEATS_REGION"/>
    <property type="match status" value="3"/>
</dbReference>
<dbReference type="PANTHER" id="PTHR44324">
    <property type="entry name" value="WD40 REPEAT DOMAIN 95"/>
    <property type="match status" value="1"/>
</dbReference>
<keyword evidence="8" id="KW-1185">Reference proteome</keyword>
<protein>
    <recommendedName>
        <fullName evidence="1">WD repeat-containing protein on Y chromosome</fullName>
    </recommendedName>
</protein>
<dbReference type="Proteomes" id="UP001356427">
    <property type="component" value="Unassembled WGS sequence"/>
</dbReference>
<dbReference type="PRINTS" id="PR00320">
    <property type="entry name" value="GPROTEINBRPT"/>
</dbReference>
<dbReference type="InterPro" id="IPR011992">
    <property type="entry name" value="EF-hand-dom_pair"/>
</dbReference>
<evidence type="ECO:0000256" key="2">
    <source>
        <dbReference type="ARBA" id="ARBA00022574"/>
    </source>
</evidence>
<dbReference type="PROSITE" id="PS00678">
    <property type="entry name" value="WD_REPEATS_1"/>
    <property type="match status" value="3"/>
</dbReference>
<evidence type="ECO:0000259" key="6">
    <source>
        <dbReference type="PROSITE" id="PS50222"/>
    </source>
</evidence>
<reference evidence="7 8" key="1">
    <citation type="submission" date="2021-04" db="EMBL/GenBank/DDBJ databases">
        <authorList>
            <person name="De Guttry C."/>
            <person name="Zahm M."/>
            <person name="Klopp C."/>
            <person name="Cabau C."/>
            <person name="Louis A."/>
            <person name="Berthelot C."/>
            <person name="Parey E."/>
            <person name="Roest Crollius H."/>
            <person name="Montfort J."/>
            <person name="Robinson-Rechavi M."/>
            <person name="Bucao C."/>
            <person name="Bouchez O."/>
            <person name="Gislard M."/>
            <person name="Lluch J."/>
            <person name="Milhes M."/>
            <person name="Lampietro C."/>
            <person name="Lopez Roques C."/>
            <person name="Donnadieu C."/>
            <person name="Braasch I."/>
            <person name="Desvignes T."/>
            <person name="Postlethwait J."/>
            <person name="Bobe J."/>
            <person name="Wedekind C."/>
            <person name="Guiguen Y."/>
        </authorList>
    </citation>
    <scope>NUCLEOTIDE SEQUENCE [LARGE SCALE GENOMIC DNA]</scope>
    <source>
        <strain evidence="7">Cs_M1</strain>
        <tissue evidence="7">Blood</tissue>
    </source>
</reference>
<dbReference type="InterPro" id="IPR051242">
    <property type="entry name" value="WD-EF-hand_domain"/>
</dbReference>
<feature type="domain" description="EF-hand" evidence="6">
    <location>
        <begin position="105"/>
        <end position="140"/>
    </location>
</feature>
<keyword evidence="2 4" id="KW-0853">WD repeat</keyword>
<dbReference type="PROSITE" id="PS50082">
    <property type="entry name" value="WD_REPEATS_2"/>
    <property type="match status" value="5"/>
</dbReference>
<feature type="repeat" description="WD" evidence="4">
    <location>
        <begin position="444"/>
        <end position="485"/>
    </location>
</feature>
<dbReference type="InterPro" id="IPR020472">
    <property type="entry name" value="WD40_PAC1"/>
</dbReference>
<feature type="compositionally biased region" description="Polar residues" evidence="5">
    <location>
        <begin position="1181"/>
        <end position="1192"/>
    </location>
</feature>
<dbReference type="AlphaFoldDB" id="A0AAN8L3V8"/>
<sequence>MGSTSAQGSNTNMKMMKKASSEAWSPTDGDKHKQNGPQLTAGCGCTKSGSPEEGEKRNQGRVEDQINEEHLQRIEAMFHEADTDGGGGLDMEEFREAIKKIMGDIDDEDVDIIFMKVDTNCDGGVDWDEYLNYMLLEYREKDSLQKQNRPLYFPKPLKIVPVAHCEPIVRLQFYPFQTPQAEKNGGQGRAVPKTRVQLGRYLSISRDGILNYWSERFKLTRTVNLDQLKRAPPSTSIQQIWVTDMICLSNLNLLAISSTGRDVEFYDISASKCDIVFSLTGLEGYVVVMDYWSDGTKAVFSIGDIEGYVSVFISSDVLQYGLFNSGAFKSGGNCRIPVPALLKNTSKYFLCFKVALHNNWCHQIRFLPELNAVATCCASDQTSMVLTTVPHSQKAKIHNSCFQLRKGILCFDYSPEFNILVTGGFDRIVRIWNPYVNNCATSQMKGHSTAITHIVVNSSDNKIISISKDKNVRVWDLQDCACLQNIHSRNVTMSRFPISSFHYNRDTNTLVLATFLIGVLHGVVDDVDTLHKLQTSHEQPLCTALYNTNFKQVVSGCHNGVVSVWEILTGEKIMQFQTSPEKAVEVTAMTFDGPKRRLITGSKDGTLRLWNFNNGALLATLPILNDNEVTGVIYINQRIYVSGWSKRVMWYLDVKEDMEMEYRIWNQYHAEDIYSMHAHGNKMLVTASYSGDIIVWNIDSGRAFCRFNACESPRPLLPNRVIDSQGVSVGPGAPPPCPPSPQEDKDSSCNSTPEMIQEEESGAEKENEKTHQKKSPKQRRKSGKPQPISAVELEKPRLAVEKALFLGTRERSPDTAILLTSAADGYVYAWSIHHLGGLLGKFRAVHSEGTAISTMSTDLQDQMLLTGDSTGYIMLWDIERYCFCMQGEREGLAPLEKAVHLPSLIPRYCKMTGPRRMKVEKRTEVVDGWSVSLTPPPLLSSWRGHLKGIVSLEYVERFRLIVTASLDCNVRLWTIAGSYIGTFGQAQWRVGDPHAFPWELPVDLRRVGSCQTLKVLNQGTQPHWNCAKRILETLTQQKLRHTAMASAASDVQEMMPADPRIAQYSNDQIEETWQHWQEKGKQTSAILGLAYKQKVRHHLPSCPPDLQVSFSSREQLRVYKSMPYTSLLPIIQPPVPELLKEQQQKTQDGADMLGKQKRNNKRGAHVRFSSAKGARRKSIAPKQQTRGGSSIT</sequence>
<feature type="compositionally biased region" description="Polar residues" evidence="5">
    <location>
        <begin position="1"/>
        <end position="13"/>
    </location>
</feature>
<dbReference type="EMBL" id="JAGTTL010000024">
    <property type="protein sequence ID" value="KAK6303613.1"/>
    <property type="molecule type" value="Genomic_DNA"/>
</dbReference>
<evidence type="ECO:0000256" key="4">
    <source>
        <dbReference type="PROSITE-ProRule" id="PRU00221"/>
    </source>
</evidence>